<comment type="caution">
    <text evidence="7">The sequence shown here is derived from an EMBL/GenBank/DDBJ whole genome shotgun (WGS) entry which is preliminary data.</text>
</comment>
<keyword evidence="4" id="KW-0508">mRNA splicing</keyword>
<evidence type="ECO:0000313" key="7">
    <source>
        <dbReference type="EMBL" id="KAJ9661862.1"/>
    </source>
</evidence>
<comment type="similarity">
    <text evidence="2">Belongs to the SMN family.</text>
</comment>
<reference evidence="7" key="1">
    <citation type="submission" date="2022-10" db="EMBL/GenBank/DDBJ databases">
        <title>Culturing micro-colonial fungi from biological soil crusts in the Mojave desert and describing Neophaeococcomyces mojavensis, and introducing the new genera and species Taxawa tesnikishii.</title>
        <authorList>
            <person name="Kurbessoian T."/>
            <person name="Stajich J.E."/>
        </authorList>
    </citation>
    <scope>NUCLEOTIDE SEQUENCE</scope>
    <source>
        <strain evidence="7">TK_1</strain>
    </source>
</reference>
<dbReference type="EMBL" id="JAPDRL010000054">
    <property type="protein sequence ID" value="KAJ9661862.1"/>
    <property type="molecule type" value="Genomic_DNA"/>
</dbReference>
<dbReference type="CDD" id="cd22852">
    <property type="entry name" value="SMN_C"/>
    <property type="match status" value="1"/>
</dbReference>
<evidence type="ECO:0000256" key="2">
    <source>
        <dbReference type="ARBA" id="ARBA00005371"/>
    </source>
</evidence>
<dbReference type="Pfam" id="PF20635">
    <property type="entry name" value="SMN_YG-box"/>
    <property type="match status" value="1"/>
</dbReference>
<name>A0ABQ9NQP5_9PEZI</name>
<evidence type="ECO:0000256" key="3">
    <source>
        <dbReference type="ARBA" id="ARBA00022664"/>
    </source>
</evidence>
<dbReference type="InterPro" id="IPR047313">
    <property type="entry name" value="SMN_C"/>
</dbReference>
<feature type="domain" description="Survival Motor Neuron Gemin2-binding" evidence="6">
    <location>
        <begin position="9"/>
        <end position="32"/>
    </location>
</feature>
<dbReference type="InterPro" id="IPR040424">
    <property type="entry name" value="Smn1"/>
</dbReference>
<evidence type="ECO:0000256" key="4">
    <source>
        <dbReference type="ARBA" id="ARBA00023187"/>
    </source>
</evidence>
<organism evidence="7 8">
    <name type="scientific">Coniosporium apollinis</name>
    <dbReference type="NCBI Taxonomy" id="61459"/>
    <lineage>
        <taxon>Eukaryota</taxon>
        <taxon>Fungi</taxon>
        <taxon>Dikarya</taxon>
        <taxon>Ascomycota</taxon>
        <taxon>Pezizomycotina</taxon>
        <taxon>Dothideomycetes</taxon>
        <taxon>Dothideomycetes incertae sedis</taxon>
        <taxon>Coniosporium</taxon>
    </lineage>
</organism>
<proteinExistence type="inferred from homology"/>
<sequence length="181" mass="19198">MSSHKLSHADVWDDSALIQSWDAALAEYKKYHSIHARGEKVEDVLSAFELAELRGAHHQQNGAVASEQANIVEEGELPSADAKGPGELDEGDVAVEGAADDQPIQEAATAISAESTGNGVTGSGQAMPSVLTAMPQALMGSVQDEALKNLMMSWYYAGYYTGLYEGQQKAVQNSTGESEKP</sequence>
<dbReference type="PANTHER" id="PTHR39267">
    <property type="entry name" value="SURVIVAL MOTOR NEURON-LIKE PROTEIN 1"/>
    <property type="match status" value="1"/>
</dbReference>
<evidence type="ECO:0000259" key="6">
    <source>
        <dbReference type="Pfam" id="PF20636"/>
    </source>
</evidence>
<dbReference type="Proteomes" id="UP001172684">
    <property type="component" value="Unassembled WGS sequence"/>
</dbReference>
<evidence type="ECO:0000313" key="8">
    <source>
        <dbReference type="Proteomes" id="UP001172684"/>
    </source>
</evidence>
<dbReference type="Pfam" id="PF20636">
    <property type="entry name" value="SMN_G2-BD"/>
    <property type="match status" value="1"/>
</dbReference>
<keyword evidence="3" id="KW-0507">mRNA processing</keyword>
<protein>
    <recommendedName>
        <fullName evidence="6">Survival Motor Neuron Gemin2-binding domain-containing protein</fullName>
    </recommendedName>
</protein>
<dbReference type="PANTHER" id="PTHR39267:SF1">
    <property type="entry name" value="SURVIVAL MOTOR NEURON PROTEIN"/>
    <property type="match status" value="1"/>
</dbReference>
<evidence type="ECO:0000256" key="1">
    <source>
        <dbReference type="ARBA" id="ARBA00004123"/>
    </source>
</evidence>
<comment type="subcellular location">
    <subcellularLocation>
        <location evidence="1">Nucleus</location>
    </subcellularLocation>
</comment>
<keyword evidence="5" id="KW-0539">Nucleus</keyword>
<dbReference type="InterPro" id="IPR049481">
    <property type="entry name" value="SMN_G2-BD"/>
</dbReference>
<gene>
    <name evidence="7" type="ORF">H2201_006342</name>
</gene>
<dbReference type="CDD" id="cd22851">
    <property type="entry name" value="SMN_N"/>
    <property type="match status" value="1"/>
</dbReference>
<evidence type="ECO:0000256" key="5">
    <source>
        <dbReference type="ARBA" id="ARBA00023242"/>
    </source>
</evidence>
<accession>A0ABQ9NQP5</accession>
<keyword evidence="8" id="KW-1185">Reference proteome</keyword>